<dbReference type="Pfam" id="PF00169">
    <property type="entry name" value="PH"/>
    <property type="match status" value="1"/>
</dbReference>
<evidence type="ECO:0000256" key="3">
    <source>
        <dbReference type="ARBA" id="ARBA00022833"/>
    </source>
</evidence>
<feature type="coiled-coil region" evidence="5">
    <location>
        <begin position="102"/>
        <end position="133"/>
    </location>
</feature>
<evidence type="ECO:0000256" key="4">
    <source>
        <dbReference type="PROSITE-ProRule" id="PRU00288"/>
    </source>
</evidence>
<dbReference type="SUPFAM" id="SSF103657">
    <property type="entry name" value="BAR/IMD domain-like"/>
    <property type="match status" value="1"/>
</dbReference>
<feature type="domain" description="PH" evidence="7">
    <location>
        <begin position="146"/>
        <end position="243"/>
    </location>
</feature>
<evidence type="ECO:0000259" key="7">
    <source>
        <dbReference type="PROSITE" id="PS50003"/>
    </source>
</evidence>
<keyword evidence="2 4" id="KW-0863">Zinc-finger</keyword>
<evidence type="ECO:0000256" key="5">
    <source>
        <dbReference type="SAM" id="Coils"/>
    </source>
</evidence>
<evidence type="ECO:0000313" key="10">
    <source>
        <dbReference type="Proteomes" id="UP000596742"/>
    </source>
</evidence>
<dbReference type="SUPFAM" id="SSF57863">
    <property type="entry name" value="ArfGap/RecO-like zinc finger"/>
    <property type="match status" value="1"/>
</dbReference>
<dbReference type="FunFam" id="2.30.29.30:FF:000384">
    <property type="entry name" value="Uncharacterized protein, isoform A"/>
    <property type="match status" value="1"/>
</dbReference>
<dbReference type="CDD" id="cd13250">
    <property type="entry name" value="PH_ACAP"/>
    <property type="match status" value="1"/>
</dbReference>
<evidence type="ECO:0000259" key="8">
    <source>
        <dbReference type="PROSITE" id="PS50115"/>
    </source>
</evidence>
<reference evidence="9" key="1">
    <citation type="submission" date="2018-11" db="EMBL/GenBank/DDBJ databases">
        <authorList>
            <person name="Alioto T."/>
            <person name="Alioto T."/>
        </authorList>
    </citation>
    <scope>NUCLEOTIDE SEQUENCE</scope>
</reference>
<proteinExistence type="predicted"/>
<dbReference type="GO" id="GO:0008270">
    <property type="term" value="F:zinc ion binding"/>
    <property type="evidence" value="ECO:0007669"/>
    <property type="project" value="UniProtKB-KW"/>
</dbReference>
<evidence type="ECO:0000256" key="1">
    <source>
        <dbReference type="ARBA" id="ARBA00022723"/>
    </source>
</evidence>
<evidence type="ECO:0000313" key="9">
    <source>
        <dbReference type="EMBL" id="VDI13451.1"/>
    </source>
</evidence>
<evidence type="ECO:0000256" key="2">
    <source>
        <dbReference type="ARBA" id="ARBA00022771"/>
    </source>
</evidence>
<dbReference type="Gene3D" id="1.20.1270.60">
    <property type="entry name" value="Arfaptin homology (AH) domain/BAR domain"/>
    <property type="match status" value="1"/>
</dbReference>
<dbReference type="Gene3D" id="2.30.29.30">
    <property type="entry name" value="Pleckstrin-homology domain (PH domain)/Phosphotyrosine-binding domain (PTB)"/>
    <property type="match status" value="1"/>
</dbReference>
<dbReference type="PRINTS" id="PR00405">
    <property type="entry name" value="REVINTRACTNG"/>
</dbReference>
<feature type="region of interest" description="Disordered" evidence="6">
    <location>
        <begin position="419"/>
        <end position="439"/>
    </location>
</feature>
<sequence length="469" mass="53583">DIKKVKDSRKDFEKISDDLDSALNRNSNVPRTKVQECEEAKNILTSKRSGFAHASLDYVFQINVLHSKKRFDVLETMLSFMHAHSTYFHQGHDLFNEFDPEMKSITGQVDELREKAKQERREMEERHTLVQKKDLSQITSSIHGENGVIEGYLFKKTSKGFKSWVRRWFAIQNNQLIYKKRSGSHNALSIMEEDLRLCTVKPAYDTERRFCFEVLSPTRSHLLQADSDEDCKMWITEITSGISRAFKDAENQELKQEEDDPSPQENKTDETELPTTPKLSKAQIRLQQLFSIPGNDHCCDCGSKDPRWASLNIGITLCIECSGIHRSFGVHLSKVRSITLDAWEPEQLKVMAELGNDIINRIFEKNVDETIATRATAECKRSIRESWIKAKYVQKAFVMKLPGPKTTAGKKIRGWSVKKKLRRSPEKVTGDQSDNDLDVTSGLMEGKNNSKAVMSVSTNNVLNDSDSVI</sequence>
<dbReference type="SMART" id="SM00233">
    <property type="entry name" value="PH"/>
    <property type="match status" value="1"/>
</dbReference>
<dbReference type="PROSITE" id="PS50115">
    <property type="entry name" value="ARFGAP"/>
    <property type="match status" value="1"/>
</dbReference>
<dbReference type="PANTHER" id="PTHR23180:SF399">
    <property type="entry name" value="BLOWN FUSE, ISOFORM A-RELATED"/>
    <property type="match status" value="1"/>
</dbReference>
<dbReference type="PROSITE" id="PS50003">
    <property type="entry name" value="PH_DOMAIN"/>
    <property type="match status" value="1"/>
</dbReference>
<dbReference type="CDD" id="cd08835">
    <property type="entry name" value="ArfGap_ACAP"/>
    <property type="match status" value="1"/>
</dbReference>
<accession>A0A8B6D301</accession>
<dbReference type="Gene3D" id="1.10.220.150">
    <property type="entry name" value="Arf GTPase activating protein"/>
    <property type="match status" value="1"/>
</dbReference>
<dbReference type="InterPro" id="IPR001849">
    <property type="entry name" value="PH_domain"/>
</dbReference>
<dbReference type="InterPro" id="IPR004148">
    <property type="entry name" value="BAR_dom"/>
</dbReference>
<protein>
    <submittedName>
        <fullName evidence="9">Arf-GAP with coiled-coil, ANK repeat and PH domain-containing protein</fullName>
    </submittedName>
</protein>
<dbReference type="InterPro" id="IPR001164">
    <property type="entry name" value="ArfGAP_dom"/>
</dbReference>
<feature type="domain" description="Arf-GAP" evidence="8">
    <location>
        <begin position="283"/>
        <end position="405"/>
    </location>
</feature>
<dbReference type="AlphaFoldDB" id="A0A8B6D301"/>
<dbReference type="SUPFAM" id="SSF50729">
    <property type="entry name" value="PH domain-like"/>
    <property type="match status" value="1"/>
</dbReference>
<keyword evidence="5" id="KW-0175">Coiled coil</keyword>
<comment type="caution">
    <text evidence="9">The sequence shown here is derived from an EMBL/GenBank/DDBJ whole genome shotgun (WGS) entry which is preliminary data.</text>
</comment>
<dbReference type="Proteomes" id="UP000596742">
    <property type="component" value="Unassembled WGS sequence"/>
</dbReference>
<dbReference type="OrthoDB" id="10070851at2759"/>
<feature type="region of interest" description="Disordered" evidence="6">
    <location>
        <begin position="250"/>
        <end position="278"/>
    </location>
</feature>
<organism evidence="9 10">
    <name type="scientific">Mytilus galloprovincialis</name>
    <name type="common">Mediterranean mussel</name>
    <dbReference type="NCBI Taxonomy" id="29158"/>
    <lineage>
        <taxon>Eukaryota</taxon>
        <taxon>Metazoa</taxon>
        <taxon>Spiralia</taxon>
        <taxon>Lophotrochozoa</taxon>
        <taxon>Mollusca</taxon>
        <taxon>Bivalvia</taxon>
        <taxon>Autobranchia</taxon>
        <taxon>Pteriomorphia</taxon>
        <taxon>Mytilida</taxon>
        <taxon>Mytiloidea</taxon>
        <taxon>Mytilidae</taxon>
        <taxon>Mytilinae</taxon>
        <taxon>Mytilus</taxon>
    </lineage>
</organism>
<name>A0A8B6D301_MYTGA</name>
<dbReference type="Pfam" id="PF16746">
    <property type="entry name" value="BAR_3"/>
    <property type="match status" value="1"/>
</dbReference>
<evidence type="ECO:0000256" key="6">
    <source>
        <dbReference type="SAM" id="MobiDB-lite"/>
    </source>
</evidence>
<dbReference type="GO" id="GO:0005096">
    <property type="term" value="F:GTPase activator activity"/>
    <property type="evidence" value="ECO:0007669"/>
    <property type="project" value="InterPro"/>
</dbReference>
<dbReference type="FunFam" id="1.10.220.150:FF:000007">
    <property type="entry name" value="Arf-GAP with coiled-coil, ANK repeat and PH domain-containing protein 2"/>
    <property type="match status" value="1"/>
</dbReference>
<keyword evidence="10" id="KW-1185">Reference proteome</keyword>
<dbReference type="InterPro" id="IPR011993">
    <property type="entry name" value="PH-like_dom_sf"/>
</dbReference>
<dbReference type="InterPro" id="IPR027267">
    <property type="entry name" value="AH/BAR_dom_sf"/>
</dbReference>
<dbReference type="PANTHER" id="PTHR23180">
    <property type="entry name" value="CENTAURIN/ARF"/>
    <property type="match status" value="1"/>
</dbReference>
<dbReference type="SMART" id="SM00105">
    <property type="entry name" value="ArfGap"/>
    <property type="match status" value="1"/>
</dbReference>
<dbReference type="EMBL" id="UYJE01002764">
    <property type="protein sequence ID" value="VDI13451.1"/>
    <property type="molecule type" value="Genomic_DNA"/>
</dbReference>
<dbReference type="Pfam" id="PF01412">
    <property type="entry name" value="ArfGap"/>
    <property type="match status" value="1"/>
</dbReference>
<dbReference type="InterPro" id="IPR037278">
    <property type="entry name" value="ARFGAP/RecO"/>
</dbReference>
<dbReference type="InterPro" id="IPR038508">
    <property type="entry name" value="ArfGAP_dom_sf"/>
</dbReference>
<keyword evidence="1" id="KW-0479">Metal-binding</keyword>
<feature type="non-terminal residue" evidence="9">
    <location>
        <position position="469"/>
    </location>
</feature>
<dbReference type="InterPro" id="IPR045258">
    <property type="entry name" value="ACAP1/2/3-like"/>
</dbReference>
<dbReference type="GO" id="GO:0005737">
    <property type="term" value="C:cytoplasm"/>
    <property type="evidence" value="ECO:0007669"/>
    <property type="project" value="InterPro"/>
</dbReference>
<gene>
    <name evidence="9" type="ORF">MGAL_10B081637</name>
</gene>
<keyword evidence="3" id="KW-0862">Zinc</keyword>